<evidence type="ECO:0000256" key="1">
    <source>
        <dbReference type="ARBA" id="ARBA00022737"/>
    </source>
</evidence>
<dbReference type="OrthoDB" id="7006116at2"/>
<dbReference type="RefSeq" id="WP_068549553.1">
    <property type="nucleotide sequence ID" value="NZ_AP013035.1"/>
</dbReference>
<dbReference type="GO" id="GO:0003824">
    <property type="term" value="F:catalytic activity"/>
    <property type="evidence" value="ECO:0007669"/>
    <property type="project" value="InterPro"/>
</dbReference>
<evidence type="ECO:0000259" key="2">
    <source>
        <dbReference type="Pfam" id="PF00432"/>
    </source>
</evidence>
<feature type="domain" description="Prenyltransferase alpha-alpha toroid" evidence="2">
    <location>
        <begin position="3"/>
        <end position="61"/>
    </location>
</feature>
<protein>
    <recommendedName>
        <fullName evidence="2">Prenyltransferase alpha-alpha toroid domain-containing protein</fullName>
    </recommendedName>
</protein>
<dbReference type="KEGG" id="ttk:TST_0753"/>
<feature type="domain" description="Prenyltransferase alpha-alpha toroid" evidence="2">
    <location>
        <begin position="223"/>
        <end position="260"/>
    </location>
</feature>
<accession>A0A0S3QT99</accession>
<keyword evidence="4" id="KW-1185">Reference proteome</keyword>
<dbReference type="AlphaFoldDB" id="A0A0S3QT99"/>
<dbReference type="Proteomes" id="UP000063234">
    <property type="component" value="Chromosome"/>
</dbReference>
<dbReference type="InterPro" id="IPR008930">
    <property type="entry name" value="Terpenoid_cyclase/PrenylTrfase"/>
</dbReference>
<evidence type="ECO:0000313" key="3">
    <source>
        <dbReference type="EMBL" id="BAT71558.1"/>
    </source>
</evidence>
<reference evidence="4" key="1">
    <citation type="journal article" date="2018" name="Science">
        <title>A primordial and reversible TCA cycle in a facultatively chemolithoautotrophic thermophile.</title>
        <authorList>
            <person name="Nunoura T."/>
            <person name="Chikaraishi Y."/>
            <person name="Izaki R."/>
            <person name="Suwa T."/>
            <person name="Sato T."/>
            <person name="Harada T."/>
            <person name="Mori K."/>
            <person name="Kato Y."/>
            <person name="Miyazaki M."/>
            <person name="Shimamura S."/>
            <person name="Yanagawa K."/>
            <person name="Shuto A."/>
            <person name="Ohkouchi N."/>
            <person name="Fujita N."/>
            <person name="Takaki Y."/>
            <person name="Atomi H."/>
            <person name="Takai K."/>
        </authorList>
    </citation>
    <scope>NUCLEOTIDE SEQUENCE [LARGE SCALE GENOMIC DNA]</scope>
    <source>
        <strain evidence="4">DSM 17441 / JCM 13301 / NBRC 103674 / ABI70S6</strain>
    </source>
</reference>
<dbReference type="STRING" id="1298851.TST_0753"/>
<dbReference type="Pfam" id="PF00432">
    <property type="entry name" value="Prenyltrans"/>
    <property type="match status" value="3"/>
</dbReference>
<dbReference type="InterPro" id="IPR001330">
    <property type="entry name" value="Prenyltrans"/>
</dbReference>
<gene>
    <name evidence="3" type="ORF">TST_0753</name>
</gene>
<feature type="domain" description="Prenyltransferase alpha-alpha toroid" evidence="2">
    <location>
        <begin position="172"/>
        <end position="213"/>
    </location>
</feature>
<dbReference type="Gene3D" id="1.50.10.20">
    <property type="match status" value="2"/>
</dbReference>
<name>A0A0S3QT99_THET7</name>
<dbReference type="SUPFAM" id="SSF48239">
    <property type="entry name" value="Terpenoid cyclases/Protein prenyltransferases"/>
    <property type="match status" value="1"/>
</dbReference>
<proteinExistence type="predicted"/>
<keyword evidence="1" id="KW-0677">Repeat</keyword>
<evidence type="ECO:0000313" key="4">
    <source>
        <dbReference type="Proteomes" id="UP000063234"/>
    </source>
</evidence>
<organism evidence="3 4">
    <name type="scientific">Thermosulfidibacter takaii (strain DSM 17441 / JCM 13301 / NBRC 103674 / ABI70S6)</name>
    <dbReference type="NCBI Taxonomy" id="1298851"/>
    <lineage>
        <taxon>Bacteria</taxon>
        <taxon>Pseudomonadati</taxon>
        <taxon>Thermosulfidibacterota</taxon>
        <taxon>Thermosulfidibacteria</taxon>
        <taxon>Thermosulfidibacterales</taxon>
        <taxon>Thermosulfidibacteraceae</taxon>
    </lineage>
</organism>
<dbReference type="EMBL" id="AP013035">
    <property type="protein sequence ID" value="BAT71558.1"/>
    <property type="molecule type" value="Genomic_DNA"/>
</dbReference>
<sequence>MIEEERRKRVIKYLLSLEKPTGGFSFAKTTPFDMEDTYYAVRSLDMLGYNYDGKTTKKLLENLPWEEDVTVRVIYFRIVLHVRFDLDIPWERINLLLRDNLHLDTGVLSKIYYLRKIQNLAIEQGRELEYIKSLVEGAVDTINCEIDYLNDTLERLWKKIALARHFGKPLSKGEYVQFVVGCYNPDGGYGCKPSTTSFLEHTYYAYRIMKALGVKSPRPEFTKSYVLCCQSKKGGFGRSPGGVPFVNTTFYAVSLLSFLAELS</sequence>